<dbReference type="AlphaFoldDB" id="A0A0B6XVV8"/>
<gene>
    <name evidence="1" type="primary">ORF1287</name>
</gene>
<accession>A0A0B6XVV8</accession>
<protein>
    <submittedName>
        <fullName evidence="1">Uncharacterized protein</fullName>
    </submittedName>
</protein>
<feature type="non-terminal residue" evidence="1">
    <location>
        <position position="91"/>
    </location>
</feature>
<dbReference type="EMBL" id="HACG01000535">
    <property type="protein sequence ID" value="CEK47400.1"/>
    <property type="molecule type" value="Transcribed_RNA"/>
</dbReference>
<proteinExistence type="predicted"/>
<evidence type="ECO:0000313" key="1">
    <source>
        <dbReference type="EMBL" id="CEK47400.1"/>
    </source>
</evidence>
<organism evidence="1">
    <name type="scientific">Arion vulgaris</name>
    <dbReference type="NCBI Taxonomy" id="1028688"/>
    <lineage>
        <taxon>Eukaryota</taxon>
        <taxon>Metazoa</taxon>
        <taxon>Spiralia</taxon>
        <taxon>Lophotrochozoa</taxon>
        <taxon>Mollusca</taxon>
        <taxon>Gastropoda</taxon>
        <taxon>Heterobranchia</taxon>
        <taxon>Euthyneura</taxon>
        <taxon>Panpulmonata</taxon>
        <taxon>Eupulmonata</taxon>
        <taxon>Stylommatophora</taxon>
        <taxon>Helicina</taxon>
        <taxon>Arionoidea</taxon>
        <taxon>Arionidae</taxon>
        <taxon>Arion</taxon>
    </lineage>
</organism>
<name>A0A0B6XVV8_9EUPU</name>
<sequence>MRSMCMFWKGVRNMSTHEWEIFVSMPSMVTLCQRNKMELYLHSLSFLGSPNMQGQNIVSCSGLSYRVVKSCLIIFTIHPNYIFESLLAEPT</sequence>
<reference evidence="1" key="1">
    <citation type="submission" date="2014-12" db="EMBL/GenBank/DDBJ databases">
        <title>Insight into the proteome of Arion vulgaris.</title>
        <authorList>
            <person name="Aradska J."/>
            <person name="Bulat T."/>
            <person name="Smidak R."/>
            <person name="Sarate P."/>
            <person name="Gangsoo J."/>
            <person name="Sialana F."/>
            <person name="Bilban M."/>
            <person name="Lubec G."/>
        </authorList>
    </citation>
    <scope>NUCLEOTIDE SEQUENCE</scope>
    <source>
        <tissue evidence="1">Skin</tissue>
    </source>
</reference>